<accession>A0A9D2IFG7</accession>
<evidence type="ECO:0000313" key="3">
    <source>
        <dbReference type="Proteomes" id="UP000824024"/>
    </source>
</evidence>
<reference evidence="2" key="2">
    <citation type="submission" date="2021-04" db="EMBL/GenBank/DDBJ databases">
        <authorList>
            <person name="Gilroy R."/>
        </authorList>
    </citation>
    <scope>NUCLEOTIDE SEQUENCE</scope>
    <source>
        <strain evidence="2">CHK192-9172</strain>
    </source>
</reference>
<keyword evidence="1" id="KW-0812">Transmembrane</keyword>
<gene>
    <name evidence="2" type="ORF">IAA08_05500</name>
</gene>
<feature type="transmembrane region" description="Helical" evidence="1">
    <location>
        <begin position="92"/>
        <end position="110"/>
    </location>
</feature>
<reference evidence="2" key="1">
    <citation type="journal article" date="2021" name="PeerJ">
        <title>Extensive microbial diversity within the chicken gut microbiome revealed by metagenomics and culture.</title>
        <authorList>
            <person name="Gilroy R."/>
            <person name="Ravi A."/>
            <person name="Getino M."/>
            <person name="Pursley I."/>
            <person name="Horton D.L."/>
            <person name="Alikhan N.F."/>
            <person name="Baker D."/>
            <person name="Gharbi K."/>
            <person name="Hall N."/>
            <person name="Watson M."/>
            <person name="Adriaenssens E.M."/>
            <person name="Foster-Nyarko E."/>
            <person name="Jarju S."/>
            <person name="Secka A."/>
            <person name="Antonio M."/>
            <person name="Oren A."/>
            <person name="Chaudhuri R.R."/>
            <person name="La Ragione R."/>
            <person name="Hildebrand F."/>
            <person name="Pallen M.J."/>
        </authorList>
    </citation>
    <scope>NUCLEOTIDE SEQUENCE</scope>
    <source>
        <strain evidence="2">CHK192-9172</strain>
    </source>
</reference>
<dbReference type="InterPro" id="IPR008407">
    <property type="entry name" value="Brnchd-chn_aa_trnsp_AzlD"/>
</dbReference>
<dbReference type="AlphaFoldDB" id="A0A9D2IFG7"/>
<comment type="caution">
    <text evidence="2">The sequence shown here is derived from an EMBL/GenBank/DDBJ whole genome shotgun (WGS) entry which is preliminary data.</text>
</comment>
<name>A0A9D2IFG7_9FIRM</name>
<keyword evidence="1" id="KW-0472">Membrane</keyword>
<evidence type="ECO:0000256" key="1">
    <source>
        <dbReference type="SAM" id="Phobius"/>
    </source>
</evidence>
<feature type="transmembrane region" description="Helical" evidence="1">
    <location>
        <begin position="66"/>
        <end position="87"/>
    </location>
</feature>
<dbReference type="Pfam" id="PF05437">
    <property type="entry name" value="AzlD"/>
    <property type="match status" value="1"/>
</dbReference>
<feature type="transmembrane region" description="Helical" evidence="1">
    <location>
        <begin position="6"/>
        <end position="30"/>
    </location>
</feature>
<proteinExistence type="predicted"/>
<organism evidence="2 3">
    <name type="scientific">Candidatus Eubacterium avistercoris</name>
    <dbReference type="NCBI Taxonomy" id="2838567"/>
    <lineage>
        <taxon>Bacteria</taxon>
        <taxon>Bacillati</taxon>
        <taxon>Bacillota</taxon>
        <taxon>Clostridia</taxon>
        <taxon>Eubacteriales</taxon>
        <taxon>Eubacteriaceae</taxon>
        <taxon>Eubacterium</taxon>
    </lineage>
</organism>
<dbReference type="EMBL" id="DXCH01000153">
    <property type="protein sequence ID" value="HIZ07374.1"/>
    <property type="molecule type" value="Genomic_DNA"/>
</dbReference>
<dbReference type="PIRSF" id="PIRSF003203">
    <property type="entry name" value="AzlD"/>
    <property type="match status" value="1"/>
</dbReference>
<keyword evidence="1" id="KW-1133">Transmembrane helix</keyword>
<dbReference type="Proteomes" id="UP000824024">
    <property type="component" value="Unassembled WGS sequence"/>
</dbReference>
<evidence type="ECO:0000313" key="2">
    <source>
        <dbReference type="EMBL" id="HIZ07374.1"/>
    </source>
</evidence>
<protein>
    <submittedName>
        <fullName evidence="2">Branched-chain amino acid transporter permease</fullName>
    </submittedName>
</protein>
<feature type="transmembrane region" description="Helical" evidence="1">
    <location>
        <begin position="42"/>
        <end position="60"/>
    </location>
</feature>
<sequence length="111" mass="12125">MPLSPGQSLVIIIVTALVTFSTRVIPFLLFPEGRKIPKVVQYLGKVLPPAVIGMLIIYCYKNVSFLSAPFGVPEVLCGALVVVLYIWKRNNLLSIGAGTVLYMVLVQTVFS</sequence>